<dbReference type="SMART" id="SM00388">
    <property type="entry name" value="HisKA"/>
    <property type="match status" value="1"/>
</dbReference>
<accession>A0A9D1E3N2</accession>
<dbReference type="Gene3D" id="3.30.565.10">
    <property type="entry name" value="Histidine kinase-like ATPase, C-terminal domain"/>
    <property type="match status" value="1"/>
</dbReference>
<reference evidence="9" key="1">
    <citation type="submission" date="2020-10" db="EMBL/GenBank/DDBJ databases">
        <authorList>
            <person name="Gilroy R."/>
        </authorList>
    </citation>
    <scope>NUCLEOTIDE SEQUENCE</scope>
    <source>
        <strain evidence="9">CHK121-14286</strain>
    </source>
</reference>
<comment type="catalytic activity">
    <reaction evidence="1">
        <text>ATP + protein L-histidine = ADP + protein N-phospho-L-histidine.</text>
        <dbReference type="EC" id="2.7.13.3"/>
    </reaction>
</comment>
<dbReference type="GO" id="GO:0005886">
    <property type="term" value="C:plasma membrane"/>
    <property type="evidence" value="ECO:0007669"/>
    <property type="project" value="TreeGrafter"/>
</dbReference>
<proteinExistence type="predicted"/>
<dbReference type="InterPro" id="IPR003594">
    <property type="entry name" value="HATPase_dom"/>
</dbReference>
<dbReference type="CDD" id="cd00075">
    <property type="entry name" value="HATPase"/>
    <property type="match status" value="1"/>
</dbReference>
<feature type="transmembrane region" description="Helical" evidence="7">
    <location>
        <begin position="12"/>
        <end position="34"/>
    </location>
</feature>
<protein>
    <recommendedName>
        <fullName evidence="2">histidine kinase</fullName>
        <ecNumber evidence="2">2.7.13.3</ecNumber>
    </recommendedName>
</protein>
<evidence type="ECO:0000256" key="6">
    <source>
        <dbReference type="ARBA" id="ARBA00023012"/>
    </source>
</evidence>
<feature type="domain" description="Histidine kinase" evidence="8">
    <location>
        <begin position="188"/>
        <end position="403"/>
    </location>
</feature>
<dbReference type="SMART" id="SM00387">
    <property type="entry name" value="HATPase_c"/>
    <property type="match status" value="1"/>
</dbReference>
<evidence type="ECO:0000313" key="10">
    <source>
        <dbReference type="Proteomes" id="UP000824200"/>
    </source>
</evidence>
<feature type="transmembrane region" description="Helical" evidence="7">
    <location>
        <begin position="142"/>
        <end position="163"/>
    </location>
</feature>
<evidence type="ECO:0000313" key="9">
    <source>
        <dbReference type="EMBL" id="HIR65815.1"/>
    </source>
</evidence>
<evidence type="ECO:0000256" key="1">
    <source>
        <dbReference type="ARBA" id="ARBA00000085"/>
    </source>
</evidence>
<dbReference type="GO" id="GO:0000155">
    <property type="term" value="F:phosphorelay sensor kinase activity"/>
    <property type="evidence" value="ECO:0007669"/>
    <property type="project" value="InterPro"/>
</dbReference>
<keyword evidence="5" id="KW-0418">Kinase</keyword>
<dbReference type="InterPro" id="IPR050351">
    <property type="entry name" value="BphY/WalK/GraS-like"/>
</dbReference>
<dbReference type="SUPFAM" id="SSF55874">
    <property type="entry name" value="ATPase domain of HSP90 chaperone/DNA topoisomerase II/histidine kinase"/>
    <property type="match status" value="1"/>
</dbReference>
<dbReference type="InterPro" id="IPR036097">
    <property type="entry name" value="HisK_dim/P_sf"/>
</dbReference>
<dbReference type="GO" id="GO:0016036">
    <property type="term" value="P:cellular response to phosphate starvation"/>
    <property type="evidence" value="ECO:0007669"/>
    <property type="project" value="TreeGrafter"/>
</dbReference>
<comment type="caution">
    <text evidence="9">The sequence shown here is derived from an EMBL/GenBank/DDBJ whole genome shotgun (WGS) entry which is preliminary data.</text>
</comment>
<dbReference type="CDD" id="cd00082">
    <property type="entry name" value="HisKA"/>
    <property type="match status" value="1"/>
</dbReference>
<name>A0A9D1E3N2_9BACT</name>
<dbReference type="EMBL" id="DVHL01000025">
    <property type="protein sequence ID" value="HIR65815.1"/>
    <property type="molecule type" value="Genomic_DNA"/>
</dbReference>
<keyword evidence="7" id="KW-0472">Membrane</keyword>
<dbReference type="Pfam" id="PF02518">
    <property type="entry name" value="HATPase_c"/>
    <property type="match status" value="1"/>
</dbReference>
<evidence type="ECO:0000256" key="3">
    <source>
        <dbReference type="ARBA" id="ARBA00022553"/>
    </source>
</evidence>
<dbReference type="InterPro" id="IPR004358">
    <property type="entry name" value="Sig_transdc_His_kin-like_C"/>
</dbReference>
<dbReference type="Pfam" id="PF00512">
    <property type="entry name" value="HisKA"/>
    <property type="match status" value="1"/>
</dbReference>
<dbReference type="InterPro" id="IPR003661">
    <property type="entry name" value="HisK_dim/P_dom"/>
</dbReference>
<dbReference type="PRINTS" id="PR00344">
    <property type="entry name" value="BCTRLSENSOR"/>
</dbReference>
<evidence type="ECO:0000259" key="8">
    <source>
        <dbReference type="PROSITE" id="PS50109"/>
    </source>
</evidence>
<evidence type="ECO:0000256" key="2">
    <source>
        <dbReference type="ARBA" id="ARBA00012438"/>
    </source>
</evidence>
<sequence length="408" mass="45970">MIQRLRKRIVAINIITASLILFCALIVTFVVGYGRINMERENRLHIALDYDPAVDDVTFDRQKLFEDVALVVYNQRTQQVEAWYFGRNVELTKSYLSRYLQPIVDEEADNGWINLKIRYIKKTDGDIVKIAFNNLGASSNNLTTFVVSTLSALTVGILGYFFVSFMLARIALKPVEESWIKQKQFVADASHELKTPLSVILANTEIIASHQEQTVASQMKWVENTRAEAQRMAGLVADLLFLAKNDDGLKVQMEDVNLSDCVGTIVLGYDAIFYENKKDFAYQVDKDVYIVGNVGQLKQLTTILLDNANKYSKGSGNITLSLTANGKHAHLTVENDSEQLTEEQLKHLFDRFYTVDPSRNKNNGGNGLGLNIAQVICQTHGGSIRVECENGRTRFVATFPVKKPRKEQ</sequence>
<dbReference type="PANTHER" id="PTHR45453:SF1">
    <property type="entry name" value="PHOSPHATE REGULON SENSOR PROTEIN PHOR"/>
    <property type="match status" value="1"/>
</dbReference>
<dbReference type="InterPro" id="IPR005467">
    <property type="entry name" value="His_kinase_dom"/>
</dbReference>
<keyword evidence="7" id="KW-1133">Transmembrane helix</keyword>
<dbReference type="Proteomes" id="UP000824200">
    <property type="component" value="Unassembled WGS sequence"/>
</dbReference>
<dbReference type="AlphaFoldDB" id="A0A9D1E3N2"/>
<evidence type="ECO:0000256" key="7">
    <source>
        <dbReference type="SAM" id="Phobius"/>
    </source>
</evidence>
<evidence type="ECO:0000256" key="5">
    <source>
        <dbReference type="ARBA" id="ARBA00022777"/>
    </source>
</evidence>
<dbReference type="InterPro" id="IPR036890">
    <property type="entry name" value="HATPase_C_sf"/>
</dbReference>
<organism evidence="9 10">
    <name type="scientific">Candidatus Fimimonas gallinarum</name>
    <dbReference type="NCBI Taxonomy" id="2840821"/>
    <lineage>
        <taxon>Bacteria</taxon>
        <taxon>Pseudomonadati</taxon>
        <taxon>Myxococcota</taxon>
        <taxon>Myxococcia</taxon>
        <taxon>Myxococcales</taxon>
        <taxon>Cystobacterineae</taxon>
        <taxon>Myxococcaceae</taxon>
        <taxon>Myxococcaceae incertae sedis</taxon>
        <taxon>Candidatus Fimimonas</taxon>
    </lineage>
</organism>
<dbReference type="SUPFAM" id="SSF47384">
    <property type="entry name" value="Homodimeric domain of signal transducing histidine kinase"/>
    <property type="match status" value="1"/>
</dbReference>
<keyword evidence="3" id="KW-0597">Phosphoprotein</keyword>
<keyword evidence="4" id="KW-0808">Transferase</keyword>
<reference evidence="9" key="2">
    <citation type="journal article" date="2021" name="PeerJ">
        <title>Extensive microbial diversity within the chicken gut microbiome revealed by metagenomics and culture.</title>
        <authorList>
            <person name="Gilroy R."/>
            <person name="Ravi A."/>
            <person name="Getino M."/>
            <person name="Pursley I."/>
            <person name="Horton D.L."/>
            <person name="Alikhan N.F."/>
            <person name="Baker D."/>
            <person name="Gharbi K."/>
            <person name="Hall N."/>
            <person name="Watson M."/>
            <person name="Adriaenssens E.M."/>
            <person name="Foster-Nyarko E."/>
            <person name="Jarju S."/>
            <person name="Secka A."/>
            <person name="Antonio M."/>
            <person name="Oren A."/>
            <person name="Chaudhuri R.R."/>
            <person name="La Ragione R."/>
            <person name="Hildebrand F."/>
            <person name="Pallen M.J."/>
        </authorList>
    </citation>
    <scope>NUCLEOTIDE SEQUENCE</scope>
    <source>
        <strain evidence="9">CHK121-14286</strain>
    </source>
</reference>
<keyword evidence="6" id="KW-0902">Two-component regulatory system</keyword>
<dbReference type="EC" id="2.7.13.3" evidence="2"/>
<dbReference type="GO" id="GO:0004721">
    <property type="term" value="F:phosphoprotein phosphatase activity"/>
    <property type="evidence" value="ECO:0007669"/>
    <property type="project" value="TreeGrafter"/>
</dbReference>
<dbReference type="PANTHER" id="PTHR45453">
    <property type="entry name" value="PHOSPHATE REGULON SENSOR PROTEIN PHOR"/>
    <property type="match status" value="1"/>
</dbReference>
<keyword evidence="7" id="KW-0812">Transmembrane</keyword>
<dbReference type="PROSITE" id="PS50109">
    <property type="entry name" value="HIS_KIN"/>
    <property type="match status" value="1"/>
</dbReference>
<dbReference type="Gene3D" id="1.10.287.130">
    <property type="match status" value="1"/>
</dbReference>
<evidence type="ECO:0000256" key="4">
    <source>
        <dbReference type="ARBA" id="ARBA00022679"/>
    </source>
</evidence>
<gene>
    <name evidence="9" type="ORF">IAC95_02905</name>
</gene>